<evidence type="ECO:0000313" key="1">
    <source>
        <dbReference type="EMBL" id="ARU56186.1"/>
    </source>
</evidence>
<sequence length="300" mass="33455">MSKSIERPIVFESQGNQLLGVLHLPEKPVTRTGLLLAVGGPQTRTGSHRQFILLARFLAENGVPVFRFDYTGMGDSQGDKSDFLQACPDVDQALKTFKANTEIDDICFWGLCDAVSLGLMYLSIGNNQDITKFIAANPWVRQSHTEAKAYLKSYYLSRILDKQFWLKVIRLQFDFSGSLKSLLSFVRQAVSKPEHSGSSNFSSSPTENTWPTFTEDNYVPAMLAGLEKMRGEFHLILSGNDLTADEFRIMTQSDARWSSVLADKTVSKCNVAKATHTFSSGAWRDEVAEYTLKVVMGHSS</sequence>
<dbReference type="RefSeq" id="WP_087461206.1">
    <property type="nucleotide sequence ID" value="NZ_CP021425.1"/>
</dbReference>
<dbReference type="Gene3D" id="3.40.50.1820">
    <property type="entry name" value="alpha/beta hydrolase"/>
    <property type="match status" value="1"/>
</dbReference>
<gene>
    <name evidence="1" type="ORF">OLMES_2113</name>
</gene>
<accession>A0A1Y0I8T8</accession>
<name>A0A1Y0I8T8_9GAMM</name>
<dbReference type="SUPFAM" id="SSF53474">
    <property type="entry name" value="alpha/beta-Hydrolases"/>
    <property type="match status" value="1"/>
</dbReference>
<dbReference type="InterPro" id="IPR017531">
    <property type="entry name" value="Hydrolase-1_PEP"/>
</dbReference>
<organism evidence="1 2">
    <name type="scientific">Oleiphilus messinensis</name>
    <dbReference type="NCBI Taxonomy" id="141451"/>
    <lineage>
        <taxon>Bacteria</taxon>
        <taxon>Pseudomonadati</taxon>
        <taxon>Pseudomonadota</taxon>
        <taxon>Gammaproteobacteria</taxon>
        <taxon>Oceanospirillales</taxon>
        <taxon>Oleiphilaceae</taxon>
        <taxon>Oleiphilus</taxon>
    </lineage>
</organism>
<keyword evidence="2" id="KW-1185">Reference proteome</keyword>
<dbReference type="KEGG" id="ome:OLMES_2113"/>
<dbReference type="InterPro" id="IPR029058">
    <property type="entry name" value="AB_hydrolase_fold"/>
</dbReference>
<dbReference type="EMBL" id="CP021425">
    <property type="protein sequence ID" value="ARU56186.1"/>
    <property type="molecule type" value="Genomic_DNA"/>
</dbReference>
<dbReference type="OrthoDB" id="249225at2"/>
<evidence type="ECO:0000313" key="2">
    <source>
        <dbReference type="Proteomes" id="UP000196027"/>
    </source>
</evidence>
<proteinExistence type="predicted"/>
<protein>
    <submittedName>
        <fullName evidence="1">Esterase/lipase/thioesterase family protein</fullName>
    </submittedName>
</protein>
<dbReference type="Proteomes" id="UP000196027">
    <property type="component" value="Chromosome"/>
</dbReference>
<reference evidence="1 2" key="1">
    <citation type="submission" date="2017-05" db="EMBL/GenBank/DDBJ databases">
        <title>Genomic insights into alkan degradation activity of Oleiphilus messinensis.</title>
        <authorList>
            <person name="Kozyavkin S.A."/>
            <person name="Slesarev A.I."/>
            <person name="Golyshin P.N."/>
            <person name="Korzhenkov A."/>
            <person name="Golyshina O.N."/>
            <person name="Toshchakov S.V."/>
        </authorList>
    </citation>
    <scope>NUCLEOTIDE SEQUENCE [LARGE SCALE GENOMIC DNA]</scope>
    <source>
        <strain evidence="1 2">ME102</strain>
    </source>
</reference>
<dbReference type="NCBIfam" id="TIGR03100">
    <property type="entry name" value="hydr1_PEP"/>
    <property type="match status" value="1"/>
</dbReference>
<dbReference type="AlphaFoldDB" id="A0A1Y0I8T8"/>